<evidence type="ECO:0000256" key="2">
    <source>
        <dbReference type="SAM" id="Phobius"/>
    </source>
</evidence>
<name>A0A6B1DC70_9CHLR</name>
<keyword evidence="2" id="KW-0472">Membrane</keyword>
<gene>
    <name evidence="3" type="ORF">F4X14_21470</name>
</gene>
<feature type="compositionally biased region" description="Low complexity" evidence="1">
    <location>
        <begin position="63"/>
        <end position="76"/>
    </location>
</feature>
<feature type="region of interest" description="Disordered" evidence="1">
    <location>
        <begin position="1"/>
        <end position="38"/>
    </location>
</feature>
<keyword evidence="2" id="KW-1133">Transmembrane helix</keyword>
<accession>A0A6B1DC70</accession>
<feature type="transmembrane region" description="Helical" evidence="2">
    <location>
        <begin position="312"/>
        <end position="338"/>
    </location>
</feature>
<proteinExistence type="predicted"/>
<feature type="region of interest" description="Disordered" evidence="1">
    <location>
        <begin position="63"/>
        <end position="199"/>
    </location>
</feature>
<keyword evidence="2" id="KW-0812">Transmembrane</keyword>
<dbReference type="AlphaFoldDB" id="A0A6B1DC70"/>
<protein>
    <submittedName>
        <fullName evidence="3">Uncharacterized protein</fullName>
    </submittedName>
</protein>
<evidence type="ECO:0000256" key="1">
    <source>
        <dbReference type="SAM" id="MobiDB-lite"/>
    </source>
</evidence>
<reference evidence="3" key="1">
    <citation type="submission" date="2019-09" db="EMBL/GenBank/DDBJ databases">
        <title>Characterisation of the sponge microbiome using genome-centric metagenomics.</title>
        <authorList>
            <person name="Engelberts J.P."/>
            <person name="Robbins S.J."/>
            <person name="De Goeij J.M."/>
            <person name="Aranda M."/>
            <person name="Bell S.C."/>
            <person name="Webster N.S."/>
        </authorList>
    </citation>
    <scope>NUCLEOTIDE SEQUENCE</scope>
    <source>
        <strain evidence="3">SB0661_bin_32</strain>
    </source>
</reference>
<feature type="compositionally biased region" description="Low complexity" evidence="1">
    <location>
        <begin position="143"/>
        <end position="157"/>
    </location>
</feature>
<organism evidence="3">
    <name type="scientific">Caldilineaceae bacterium SB0661_bin_32</name>
    <dbReference type="NCBI Taxonomy" id="2605255"/>
    <lineage>
        <taxon>Bacteria</taxon>
        <taxon>Bacillati</taxon>
        <taxon>Chloroflexota</taxon>
        <taxon>Caldilineae</taxon>
        <taxon>Caldilineales</taxon>
        <taxon>Caldilineaceae</taxon>
    </lineage>
</organism>
<feature type="compositionally biased region" description="Basic and acidic residues" evidence="1">
    <location>
        <begin position="130"/>
        <end position="142"/>
    </location>
</feature>
<sequence length="471" mass="52229">MNSESENAPRASAYGERQSEENQAATGPKVSSRDELSSLQMLEESAAQLAALRQRAEFLLEQMSAGPGAAPSSESSDGTAQIPARPAEDQPRPASGFDRNDVSEPDKLTQSEPNQNSSAVSNNSATGSGKVEHGDREPELSRRSQSSPPQDNPSDSDTAPRSESLNQPPRAIDQPVENDLYHNQPSLGPPPQPEHQQQQFPIQNYQPQSDSLLDSPVTVAPPPDQFKFDVAPESLSADAQLIEEEILFLYEAIDRFRETRRENTGHALSLLREAREIISSQPNRMERAQYNIQQARQIIERARITRRRSRGIALRTFSLLLLWLAGLGGLGAALYLYPLDVNEIIETVSSSTGWNTSHYYPLLWTVATGGVGGWLGTVSFLFERMRVHEEFDRQYILRSLIQPLMGVILGLIAYGLLAALFNSLNASIVVHPVTTYLPAAAALPIGIWQVYVYAAIFRITSLLTFQRRRRW</sequence>
<evidence type="ECO:0000313" key="3">
    <source>
        <dbReference type="EMBL" id="MYC97531.1"/>
    </source>
</evidence>
<feature type="transmembrane region" description="Helical" evidence="2">
    <location>
        <begin position="358"/>
        <end position="382"/>
    </location>
</feature>
<feature type="transmembrane region" description="Helical" evidence="2">
    <location>
        <begin position="403"/>
        <end position="421"/>
    </location>
</feature>
<feature type="transmembrane region" description="Helical" evidence="2">
    <location>
        <begin position="441"/>
        <end position="465"/>
    </location>
</feature>
<dbReference type="EMBL" id="VXMH01000120">
    <property type="protein sequence ID" value="MYC97531.1"/>
    <property type="molecule type" value="Genomic_DNA"/>
</dbReference>
<comment type="caution">
    <text evidence="3">The sequence shown here is derived from an EMBL/GenBank/DDBJ whole genome shotgun (WGS) entry which is preliminary data.</text>
</comment>
<feature type="compositionally biased region" description="Low complexity" evidence="1">
    <location>
        <begin position="114"/>
        <end position="125"/>
    </location>
</feature>
<feature type="compositionally biased region" description="Basic and acidic residues" evidence="1">
    <location>
        <begin position="98"/>
        <end position="109"/>
    </location>
</feature>